<dbReference type="EMBL" id="CAJOBR010028487">
    <property type="protein sequence ID" value="CAF4981513.1"/>
    <property type="molecule type" value="Genomic_DNA"/>
</dbReference>
<feature type="compositionally biased region" description="Polar residues" evidence="1">
    <location>
        <begin position="64"/>
        <end position="82"/>
    </location>
</feature>
<name>A0A821ZJP5_9BILA</name>
<gene>
    <name evidence="2" type="ORF">QYT958_LOCUS36207</name>
</gene>
<evidence type="ECO:0000313" key="3">
    <source>
        <dbReference type="Proteomes" id="UP000663848"/>
    </source>
</evidence>
<dbReference type="Proteomes" id="UP000663848">
    <property type="component" value="Unassembled WGS sequence"/>
</dbReference>
<organism evidence="2 3">
    <name type="scientific">Rotaria socialis</name>
    <dbReference type="NCBI Taxonomy" id="392032"/>
    <lineage>
        <taxon>Eukaryota</taxon>
        <taxon>Metazoa</taxon>
        <taxon>Spiralia</taxon>
        <taxon>Gnathifera</taxon>
        <taxon>Rotifera</taxon>
        <taxon>Eurotatoria</taxon>
        <taxon>Bdelloidea</taxon>
        <taxon>Philodinida</taxon>
        <taxon>Philodinidae</taxon>
        <taxon>Rotaria</taxon>
    </lineage>
</organism>
<feature type="region of interest" description="Disordered" evidence="1">
    <location>
        <begin position="1"/>
        <end position="20"/>
    </location>
</feature>
<comment type="caution">
    <text evidence="2">The sequence shown here is derived from an EMBL/GenBank/DDBJ whole genome shotgun (WGS) entry which is preliminary data.</text>
</comment>
<evidence type="ECO:0000256" key="1">
    <source>
        <dbReference type="SAM" id="MobiDB-lite"/>
    </source>
</evidence>
<dbReference type="AlphaFoldDB" id="A0A821ZJP5"/>
<feature type="region of interest" description="Disordered" evidence="1">
    <location>
        <begin position="35"/>
        <end position="144"/>
    </location>
</feature>
<proteinExistence type="predicted"/>
<sequence>TMRSESPNLSEGSDSTNYLTTVSVERYNNRPITSVHRSATIDGNNHHRTTRYGPVVGQEEYHRNSFSSATSKSMDPQLNYRSSKTKRSVEWDEENIQQNEGLQHRNMVSYDNQNRLQRQHPMDGPNDYMSQPPQPVQSSSSSSH</sequence>
<accession>A0A821ZJP5</accession>
<protein>
    <submittedName>
        <fullName evidence="2">Uncharacterized protein</fullName>
    </submittedName>
</protein>
<evidence type="ECO:0000313" key="2">
    <source>
        <dbReference type="EMBL" id="CAF4981513.1"/>
    </source>
</evidence>
<feature type="non-terminal residue" evidence="2">
    <location>
        <position position="1"/>
    </location>
</feature>
<feature type="non-terminal residue" evidence="2">
    <location>
        <position position="144"/>
    </location>
</feature>
<reference evidence="2" key="1">
    <citation type="submission" date="2021-02" db="EMBL/GenBank/DDBJ databases">
        <authorList>
            <person name="Nowell W R."/>
        </authorList>
    </citation>
    <scope>NUCLEOTIDE SEQUENCE</scope>
</reference>